<dbReference type="Proteomes" id="UP000034156">
    <property type="component" value="Chromosome"/>
</dbReference>
<gene>
    <name evidence="6" type="ORF">AAW31_03985</name>
</gene>
<name>A0A0F7KDC2_9PROT</name>
<dbReference type="GO" id="GO:0020037">
    <property type="term" value="F:heme binding"/>
    <property type="evidence" value="ECO:0007669"/>
    <property type="project" value="InterPro"/>
</dbReference>
<dbReference type="GO" id="GO:0009055">
    <property type="term" value="F:electron transfer activity"/>
    <property type="evidence" value="ECO:0007669"/>
    <property type="project" value="InterPro"/>
</dbReference>
<keyword evidence="7" id="KW-1185">Reference proteome</keyword>
<proteinExistence type="predicted"/>
<evidence type="ECO:0000256" key="1">
    <source>
        <dbReference type="ARBA" id="ARBA00022617"/>
    </source>
</evidence>
<organism evidence="6 7">
    <name type="scientific">Nitrosomonas communis</name>
    <dbReference type="NCBI Taxonomy" id="44574"/>
    <lineage>
        <taxon>Bacteria</taxon>
        <taxon>Pseudomonadati</taxon>
        <taxon>Pseudomonadota</taxon>
        <taxon>Betaproteobacteria</taxon>
        <taxon>Nitrosomonadales</taxon>
        <taxon>Nitrosomonadaceae</taxon>
        <taxon>Nitrosomonas</taxon>
    </lineage>
</organism>
<dbReference type="Pfam" id="PF13442">
    <property type="entry name" value="Cytochrome_CBB3"/>
    <property type="match status" value="1"/>
</dbReference>
<sequence>MKMKLQTIVSLTVLVLILIALNSGAYNFAATDKHWAITEKLISWVRDSSINARAKEIEIPVLDDDLMLEKGFKQYHAMCTECHLAPGKKPTELAIGLYPQAPVFHEREPATDEGDKSFLSKRYFWVIKNGIKMTAMPAWGPTHNDATIWAINAFLLKLHGMTAAQYSALVDAHGDDLMHDHHDDDHH</sequence>
<dbReference type="PROSITE" id="PS51007">
    <property type="entry name" value="CYTC"/>
    <property type="match status" value="1"/>
</dbReference>
<dbReference type="SUPFAM" id="SSF46626">
    <property type="entry name" value="Cytochrome c"/>
    <property type="match status" value="1"/>
</dbReference>
<keyword evidence="3 4" id="KW-0408">Iron</keyword>
<reference evidence="6 7" key="2">
    <citation type="journal article" date="2016" name="Genome Announc.">
        <title>Genome Sequence of Nitrosomonas communis Strain Nm2, a Mesophilic Ammonia-Oxidizing Bacterium Isolated from Mediterranean Soil.</title>
        <authorList>
            <person name="Kozlowski J.A."/>
            <person name="Kits K.D."/>
            <person name="Stein L.Y."/>
        </authorList>
    </citation>
    <scope>NUCLEOTIDE SEQUENCE [LARGE SCALE GENOMIC DNA]</scope>
    <source>
        <strain evidence="6 7">Nm2</strain>
    </source>
</reference>
<dbReference type="InterPro" id="IPR036909">
    <property type="entry name" value="Cyt_c-like_dom_sf"/>
</dbReference>
<dbReference type="KEGG" id="nco:AAW31_03985"/>
<evidence type="ECO:0000259" key="5">
    <source>
        <dbReference type="PROSITE" id="PS51007"/>
    </source>
</evidence>
<evidence type="ECO:0000313" key="7">
    <source>
        <dbReference type="Proteomes" id="UP000034156"/>
    </source>
</evidence>
<evidence type="ECO:0000256" key="3">
    <source>
        <dbReference type="ARBA" id="ARBA00023004"/>
    </source>
</evidence>
<accession>A0A0F7KDC2</accession>
<dbReference type="InterPro" id="IPR009056">
    <property type="entry name" value="Cyt_c-like_dom"/>
</dbReference>
<evidence type="ECO:0000256" key="4">
    <source>
        <dbReference type="PROSITE-ProRule" id="PRU00433"/>
    </source>
</evidence>
<feature type="domain" description="Cytochrome c" evidence="5">
    <location>
        <begin position="63"/>
        <end position="159"/>
    </location>
</feature>
<keyword evidence="2 4" id="KW-0479">Metal-binding</keyword>
<evidence type="ECO:0000313" key="6">
    <source>
        <dbReference type="EMBL" id="AKH37168.1"/>
    </source>
</evidence>
<reference evidence="7" key="1">
    <citation type="submission" date="2015-05" db="EMBL/GenBank/DDBJ databases">
        <title>Draft genome of Nitrosomonas communis strain Nm2.</title>
        <authorList>
            <person name="Kozlowski J.A."/>
            <person name="Kits K.D."/>
            <person name="Stein L.Y."/>
        </authorList>
    </citation>
    <scope>NUCLEOTIDE SEQUENCE [LARGE SCALE GENOMIC DNA]</scope>
    <source>
        <strain evidence="7">Nm2</strain>
    </source>
</reference>
<dbReference type="GO" id="GO:0046872">
    <property type="term" value="F:metal ion binding"/>
    <property type="evidence" value="ECO:0007669"/>
    <property type="project" value="UniProtKB-KW"/>
</dbReference>
<dbReference type="AlphaFoldDB" id="A0A0F7KDC2"/>
<dbReference type="PATRIC" id="fig|44574.3.peg.955"/>
<dbReference type="EMBL" id="CP011451">
    <property type="protein sequence ID" value="AKH37168.1"/>
    <property type="molecule type" value="Genomic_DNA"/>
</dbReference>
<dbReference type="Gene3D" id="1.10.760.10">
    <property type="entry name" value="Cytochrome c-like domain"/>
    <property type="match status" value="1"/>
</dbReference>
<protein>
    <submittedName>
        <fullName evidence="6">Cytochrome C</fullName>
    </submittedName>
</protein>
<keyword evidence="1 4" id="KW-0349">Heme</keyword>
<evidence type="ECO:0000256" key="2">
    <source>
        <dbReference type="ARBA" id="ARBA00022723"/>
    </source>
</evidence>